<accession>A0A9D3NTG6</accession>
<organism evidence="2 3">
    <name type="scientific">Hemibagrus wyckioides</name>
    <dbReference type="NCBI Taxonomy" id="337641"/>
    <lineage>
        <taxon>Eukaryota</taxon>
        <taxon>Metazoa</taxon>
        <taxon>Chordata</taxon>
        <taxon>Craniata</taxon>
        <taxon>Vertebrata</taxon>
        <taxon>Euteleostomi</taxon>
        <taxon>Actinopterygii</taxon>
        <taxon>Neopterygii</taxon>
        <taxon>Teleostei</taxon>
        <taxon>Ostariophysi</taxon>
        <taxon>Siluriformes</taxon>
        <taxon>Bagridae</taxon>
        <taxon>Hemibagrus</taxon>
    </lineage>
</organism>
<keyword evidence="3" id="KW-1185">Reference proteome</keyword>
<gene>
    <name evidence="2" type="ORF">KOW79_007976</name>
</gene>
<feature type="compositionally biased region" description="Basic and acidic residues" evidence="1">
    <location>
        <begin position="187"/>
        <end position="196"/>
    </location>
</feature>
<dbReference type="EMBL" id="JAHKSW010000009">
    <property type="protein sequence ID" value="KAG7328032.1"/>
    <property type="molecule type" value="Genomic_DNA"/>
</dbReference>
<proteinExistence type="predicted"/>
<feature type="region of interest" description="Disordered" evidence="1">
    <location>
        <begin position="185"/>
        <end position="205"/>
    </location>
</feature>
<evidence type="ECO:0000313" key="3">
    <source>
        <dbReference type="Proteomes" id="UP000824219"/>
    </source>
</evidence>
<dbReference type="Proteomes" id="UP000824219">
    <property type="component" value="Linkage Group LG09"/>
</dbReference>
<sequence length="269" mass="31117">MFKHVKFLYDMKSQELLHHVISSSVKRVNLQQPQTCRVNVRVCKPLCPLHVSRDELQLERSERRDAVSREEVLVTALHLTEEREDLKFYIFSCFLRRKWIHSIRQNPVTWLEAELKGVTDDMQFHISERAVGDVLGEIFHTRSDDSCQLCTTLLPSKKRQRLAPSRESNGRKVLPGFRRFLSPRRNVSAEREDEKRKRMQSASRRTRAHYFLTKAPPRYDATTTTTITTITTIMLQHRKVSMANISPSQRDSSGGAGAGFRVNLGDVVL</sequence>
<dbReference type="AlphaFoldDB" id="A0A9D3NTG6"/>
<name>A0A9D3NTG6_9TELE</name>
<protein>
    <submittedName>
        <fullName evidence="2">Uncharacterized protein</fullName>
    </submittedName>
</protein>
<reference evidence="2 3" key="1">
    <citation type="submission" date="2021-06" db="EMBL/GenBank/DDBJ databases">
        <title>Chromosome-level genome assembly of the red-tail catfish (Hemibagrus wyckioides).</title>
        <authorList>
            <person name="Shao F."/>
        </authorList>
    </citation>
    <scope>NUCLEOTIDE SEQUENCE [LARGE SCALE GENOMIC DNA]</scope>
    <source>
        <strain evidence="2">EC202008001</strain>
        <tissue evidence="2">Blood</tissue>
    </source>
</reference>
<comment type="caution">
    <text evidence="2">The sequence shown here is derived from an EMBL/GenBank/DDBJ whole genome shotgun (WGS) entry which is preliminary data.</text>
</comment>
<evidence type="ECO:0000313" key="2">
    <source>
        <dbReference type="EMBL" id="KAG7328032.1"/>
    </source>
</evidence>
<evidence type="ECO:0000256" key="1">
    <source>
        <dbReference type="SAM" id="MobiDB-lite"/>
    </source>
</evidence>